<evidence type="ECO:0000313" key="1">
    <source>
        <dbReference type="EMBL" id="MFC5068844.1"/>
    </source>
</evidence>
<dbReference type="EMBL" id="JBHSJF010000006">
    <property type="protein sequence ID" value="MFC5068844.1"/>
    <property type="molecule type" value="Genomic_DNA"/>
</dbReference>
<organism evidence="1 2">
    <name type="scientific">Flaviflagellibacter deserti</name>
    <dbReference type="NCBI Taxonomy" id="2267266"/>
    <lineage>
        <taxon>Bacteria</taxon>
        <taxon>Pseudomonadati</taxon>
        <taxon>Pseudomonadota</taxon>
        <taxon>Alphaproteobacteria</taxon>
        <taxon>Hyphomicrobiales</taxon>
        <taxon>Flaviflagellibacter</taxon>
    </lineage>
</organism>
<dbReference type="InterPro" id="IPR009351">
    <property type="entry name" value="AlkZ-like"/>
</dbReference>
<dbReference type="Pfam" id="PF06224">
    <property type="entry name" value="AlkZ-like"/>
    <property type="match status" value="1"/>
</dbReference>
<sequence length="389" mass="45195">MARIVRKRAYELTKAEARRIWLRAQRLDVGEPFGSGPKATQAAVEHLGYVQIDTIHVIERCHHHILWSRIPNYQREHLHQARTVDKTVFEFWTHALSYVPTRDIRFFLPDMKRHRDQPDSWYSSVSKADLRKVLSRIRKDGALTIRDIDDDVLVEKDHPWASKKPSKRALQLAFYDGLVTVSERVGMLKTYELIDRHFDWEKAPRPASEKQILDYLLDRALTAQGIVSLDSACHLDAPRKPAIRELIEKRVRKKELVPVAVEEAGKVEHWARPEALEDGARESDDTLVHILSPFDPLIIQRKRLSLFFGYDHRFEAYLPKDKRVFGYFALPVLIGDKVVAAIDLKTDRERKKVDIKQWTWVGEGSDSDKPVIEKALGRFERFQLAATED</sequence>
<reference evidence="2" key="1">
    <citation type="journal article" date="2019" name="Int. J. Syst. Evol. Microbiol.">
        <title>The Global Catalogue of Microorganisms (GCM) 10K type strain sequencing project: providing services to taxonomists for standard genome sequencing and annotation.</title>
        <authorList>
            <consortium name="The Broad Institute Genomics Platform"/>
            <consortium name="The Broad Institute Genome Sequencing Center for Infectious Disease"/>
            <person name="Wu L."/>
            <person name="Ma J."/>
        </authorList>
    </citation>
    <scope>NUCLEOTIDE SEQUENCE [LARGE SCALE GENOMIC DNA]</scope>
    <source>
        <strain evidence="2">CGMCC 1.16444</strain>
    </source>
</reference>
<dbReference type="PANTHER" id="PTHR30528:SF0">
    <property type="entry name" value="CYTOPLASMIC PROTEIN"/>
    <property type="match status" value="1"/>
</dbReference>
<proteinExistence type="predicted"/>
<comment type="caution">
    <text evidence="1">The sequence shown here is derived from an EMBL/GenBank/DDBJ whole genome shotgun (WGS) entry which is preliminary data.</text>
</comment>
<keyword evidence="2" id="KW-1185">Reference proteome</keyword>
<dbReference type="PANTHER" id="PTHR30528">
    <property type="entry name" value="CYTOPLASMIC PROTEIN"/>
    <property type="match status" value="1"/>
</dbReference>
<gene>
    <name evidence="1" type="ORF">ACFPFW_12575</name>
</gene>
<dbReference type="RefSeq" id="WP_114955976.1">
    <property type="nucleotide sequence ID" value="NZ_JBHSJF010000006.1"/>
</dbReference>
<protein>
    <submittedName>
        <fullName evidence="1">Winged helix-turn-helix domain-containing protein</fullName>
    </submittedName>
</protein>
<dbReference type="Proteomes" id="UP001595796">
    <property type="component" value="Unassembled WGS sequence"/>
</dbReference>
<accession>A0ABV9Z2Y0</accession>
<evidence type="ECO:0000313" key="2">
    <source>
        <dbReference type="Proteomes" id="UP001595796"/>
    </source>
</evidence>
<name>A0ABV9Z2Y0_9HYPH</name>